<evidence type="ECO:0000313" key="3">
    <source>
        <dbReference type="Proteomes" id="UP001208570"/>
    </source>
</evidence>
<dbReference type="Proteomes" id="UP001208570">
    <property type="component" value="Unassembled WGS sequence"/>
</dbReference>
<protein>
    <recommendedName>
        <fullName evidence="1">NAD-dependent epimerase/dehydratase domain-containing protein</fullName>
    </recommendedName>
</protein>
<accession>A0AAD9N4V2</accession>
<dbReference type="PANTHER" id="PTHR43725:SF32">
    <property type="entry name" value="NAD-DEPENDENT EPIMERASE_DEHYDRATASE DOMAIN-CONTAINING PROTEIN"/>
    <property type="match status" value="1"/>
</dbReference>
<dbReference type="InterPro" id="IPR036291">
    <property type="entry name" value="NAD(P)-bd_dom_sf"/>
</dbReference>
<feature type="domain" description="NAD-dependent epimerase/dehydratase" evidence="1">
    <location>
        <begin position="39"/>
        <end position="271"/>
    </location>
</feature>
<dbReference type="PANTHER" id="PTHR43725">
    <property type="entry name" value="UDP-GLUCOSE 4-EPIMERASE"/>
    <property type="match status" value="1"/>
</dbReference>
<dbReference type="EMBL" id="JAODUP010000204">
    <property type="protein sequence ID" value="KAK2156835.1"/>
    <property type="molecule type" value="Genomic_DNA"/>
</dbReference>
<name>A0AAD9N4V2_9ANNE</name>
<gene>
    <name evidence="2" type="ORF">LSH36_204g08008</name>
</gene>
<dbReference type="SUPFAM" id="SSF51735">
    <property type="entry name" value="NAD(P)-binding Rossmann-fold domains"/>
    <property type="match status" value="1"/>
</dbReference>
<dbReference type="Gene3D" id="3.40.50.720">
    <property type="entry name" value="NAD(P)-binding Rossmann-like Domain"/>
    <property type="match status" value="1"/>
</dbReference>
<proteinExistence type="predicted"/>
<reference evidence="2" key="1">
    <citation type="journal article" date="2023" name="Mol. Biol. Evol.">
        <title>Third-Generation Sequencing Reveals the Adaptive Role of the Epigenome in Three Deep-Sea Polychaetes.</title>
        <authorList>
            <person name="Perez M."/>
            <person name="Aroh O."/>
            <person name="Sun Y."/>
            <person name="Lan Y."/>
            <person name="Juniper S.K."/>
            <person name="Young C.R."/>
            <person name="Angers B."/>
            <person name="Qian P.Y."/>
        </authorList>
    </citation>
    <scope>NUCLEOTIDE SEQUENCE</scope>
    <source>
        <strain evidence="2">P08H-3</strain>
    </source>
</reference>
<dbReference type="GO" id="GO:0005829">
    <property type="term" value="C:cytosol"/>
    <property type="evidence" value="ECO:0007669"/>
    <property type="project" value="TreeGrafter"/>
</dbReference>
<dbReference type="InterPro" id="IPR001509">
    <property type="entry name" value="Epimerase_deHydtase"/>
</dbReference>
<sequence>MFSLYSHTFAVRLFISPRCIDGHAVDLYLMSNKMTRKTVLIFGGNGFLGSETVAHLIKTNKCNISLINRGRSWDWGWKEKILPDVARYFKWDRRKPLKECSEFMRWFQEVESIDCVVDFSGYEPNYIADATETIHAKTKLYIFISTDSVYEVCEKRHERFTSESDDTRPKDRVKRKRLKRRDSYGYKKWKCEHILKKCADLNHVILRLADVVGPRDSTDRWWQYQLWLKAASICGLPLYIPQPLEGKNLSLVYVSDVAGVITNIVTSTVNLQHVANNAFNLAFQETPTLQGLLLKISSRIQGIDTCCKIIFTSNTEVPHIYPSVENGPIDITKSKSLLNWDPTPLDEAVDRTVIFYENLQNQSGYEDSKHDMFETLCEDLSDLYSEVQFVQLRKELKEILSIE</sequence>
<keyword evidence="3" id="KW-1185">Reference proteome</keyword>
<comment type="caution">
    <text evidence="2">The sequence shown here is derived from an EMBL/GenBank/DDBJ whole genome shotgun (WGS) entry which is preliminary data.</text>
</comment>
<dbReference type="GO" id="GO:0003978">
    <property type="term" value="F:UDP-glucose 4-epimerase activity"/>
    <property type="evidence" value="ECO:0007669"/>
    <property type="project" value="TreeGrafter"/>
</dbReference>
<dbReference type="GO" id="GO:0005996">
    <property type="term" value="P:monosaccharide metabolic process"/>
    <property type="evidence" value="ECO:0007669"/>
    <property type="project" value="TreeGrafter"/>
</dbReference>
<dbReference type="Pfam" id="PF01370">
    <property type="entry name" value="Epimerase"/>
    <property type="match status" value="1"/>
</dbReference>
<evidence type="ECO:0000313" key="2">
    <source>
        <dbReference type="EMBL" id="KAK2156835.1"/>
    </source>
</evidence>
<organism evidence="2 3">
    <name type="scientific">Paralvinella palmiformis</name>
    <dbReference type="NCBI Taxonomy" id="53620"/>
    <lineage>
        <taxon>Eukaryota</taxon>
        <taxon>Metazoa</taxon>
        <taxon>Spiralia</taxon>
        <taxon>Lophotrochozoa</taxon>
        <taxon>Annelida</taxon>
        <taxon>Polychaeta</taxon>
        <taxon>Sedentaria</taxon>
        <taxon>Canalipalpata</taxon>
        <taxon>Terebellida</taxon>
        <taxon>Terebelliformia</taxon>
        <taxon>Alvinellidae</taxon>
        <taxon>Paralvinella</taxon>
    </lineage>
</organism>
<evidence type="ECO:0000259" key="1">
    <source>
        <dbReference type="Pfam" id="PF01370"/>
    </source>
</evidence>
<dbReference type="AlphaFoldDB" id="A0AAD9N4V2"/>